<gene>
    <name evidence="2" type="ORF">GALMADRAFT_161784</name>
</gene>
<feature type="region of interest" description="Disordered" evidence="1">
    <location>
        <begin position="182"/>
        <end position="220"/>
    </location>
</feature>
<dbReference type="HOGENOM" id="CLU_1256103_0_0_1"/>
<feature type="compositionally biased region" description="Basic and acidic residues" evidence="1">
    <location>
        <begin position="83"/>
        <end position="99"/>
    </location>
</feature>
<protein>
    <submittedName>
        <fullName evidence="2">Uncharacterized protein</fullName>
    </submittedName>
</protein>
<dbReference type="AlphaFoldDB" id="A0A067SAL8"/>
<name>A0A067SAL8_GALM3</name>
<evidence type="ECO:0000313" key="3">
    <source>
        <dbReference type="Proteomes" id="UP000027222"/>
    </source>
</evidence>
<feature type="compositionally biased region" description="Low complexity" evidence="1">
    <location>
        <begin position="64"/>
        <end position="81"/>
    </location>
</feature>
<keyword evidence="3" id="KW-1185">Reference proteome</keyword>
<feature type="region of interest" description="Disordered" evidence="1">
    <location>
        <begin position="49"/>
        <end position="141"/>
    </location>
</feature>
<dbReference type="Proteomes" id="UP000027222">
    <property type="component" value="Unassembled WGS sequence"/>
</dbReference>
<sequence>MRMVEDKDKWSKVVLRSEPKPQLAVPKDDPQRDYSRPVLGNFINAVLLSTASSHTARRKGKSKGGISSSSASSSCTSSSAAPRRPEELDSQLRPKDPHTRLALQLPHPLPPTREEHAGPTPTPVMIDKHGRRREQHRQDKEANQRRLLLRFLLLLIHCPTRCPWKKLDSWFVASPNRRQNPNFVSSLPEPPAPAAAPAPARQTGSARGAGSQERSNRVLA</sequence>
<reference evidence="3" key="1">
    <citation type="journal article" date="2014" name="Proc. Natl. Acad. Sci. U.S.A.">
        <title>Extensive sampling of basidiomycete genomes demonstrates inadequacy of the white-rot/brown-rot paradigm for wood decay fungi.</title>
        <authorList>
            <person name="Riley R."/>
            <person name="Salamov A.A."/>
            <person name="Brown D.W."/>
            <person name="Nagy L.G."/>
            <person name="Floudas D."/>
            <person name="Held B.W."/>
            <person name="Levasseur A."/>
            <person name="Lombard V."/>
            <person name="Morin E."/>
            <person name="Otillar R."/>
            <person name="Lindquist E.A."/>
            <person name="Sun H."/>
            <person name="LaButti K.M."/>
            <person name="Schmutz J."/>
            <person name="Jabbour D."/>
            <person name="Luo H."/>
            <person name="Baker S.E."/>
            <person name="Pisabarro A.G."/>
            <person name="Walton J.D."/>
            <person name="Blanchette R.A."/>
            <person name="Henrissat B."/>
            <person name="Martin F."/>
            <person name="Cullen D."/>
            <person name="Hibbett D.S."/>
            <person name="Grigoriev I.V."/>
        </authorList>
    </citation>
    <scope>NUCLEOTIDE SEQUENCE [LARGE SCALE GENOMIC DNA]</scope>
    <source>
        <strain evidence="3">CBS 339.88</strain>
    </source>
</reference>
<accession>A0A067SAL8</accession>
<proteinExistence type="predicted"/>
<dbReference type="EMBL" id="KL142418">
    <property type="protein sequence ID" value="KDR66977.1"/>
    <property type="molecule type" value="Genomic_DNA"/>
</dbReference>
<feature type="compositionally biased region" description="Basic and acidic residues" evidence="1">
    <location>
        <begin position="1"/>
        <end position="19"/>
    </location>
</feature>
<feature type="compositionally biased region" description="Basic and acidic residues" evidence="1">
    <location>
        <begin position="26"/>
        <end position="35"/>
    </location>
</feature>
<feature type="region of interest" description="Disordered" evidence="1">
    <location>
        <begin position="1"/>
        <end position="36"/>
    </location>
</feature>
<evidence type="ECO:0000313" key="2">
    <source>
        <dbReference type="EMBL" id="KDR66977.1"/>
    </source>
</evidence>
<organism evidence="2 3">
    <name type="scientific">Galerina marginata (strain CBS 339.88)</name>
    <dbReference type="NCBI Taxonomy" id="685588"/>
    <lineage>
        <taxon>Eukaryota</taxon>
        <taxon>Fungi</taxon>
        <taxon>Dikarya</taxon>
        <taxon>Basidiomycota</taxon>
        <taxon>Agaricomycotina</taxon>
        <taxon>Agaricomycetes</taxon>
        <taxon>Agaricomycetidae</taxon>
        <taxon>Agaricales</taxon>
        <taxon>Agaricineae</taxon>
        <taxon>Strophariaceae</taxon>
        <taxon>Galerina</taxon>
    </lineage>
</organism>
<evidence type="ECO:0000256" key="1">
    <source>
        <dbReference type="SAM" id="MobiDB-lite"/>
    </source>
</evidence>